<proteinExistence type="predicted"/>
<protein>
    <recommendedName>
        <fullName evidence="3">Reverse transcriptase domain-containing protein</fullName>
    </recommendedName>
</protein>
<dbReference type="Proteomes" id="UP000015241">
    <property type="component" value="Unassembled WGS sequence"/>
</dbReference>
<evidence type="ECO:0000313" key="1">
    <source>
        <dbReference type="EMBL" id="EPS97912.1"/>
    </source>
</evidence>
<name>S8DZC1_FOMSC</name>
<feature type="non-terminal residue" evidence="1">
    <location>
        <position position="1"/>
    </location>
</feature>
<dbReference type="HOGENOM" id="CLU_077575_1_0_1"/>
<evidence type="ECO:0000313" key="2">
    <source>
        <dbReference type="Proteomes" id="UP000015241"/>
    </source>
</evidence>
<dbReference type="OrthoDB" id="2205812at2759"/>
<gene>
    <name evidence="1" type="ORF">FOMPIDRAFT_18560</name>
</gene>
<feature type="non-terminal residue" evidence="1">
    <location>
        <position position="188"/>
    </location>
</feature>
<reference evidence="1 2" key="1">
    <citation type="journal article" date="2012" name="Science">
        <title>The Paleozoic origin of enzymatic lignin decomposition reconstructed from 31 fungal genomes.</title>
        <authorList>
            <person name="Floudas D."/>
            <person name="Binder M."/>
            <person name="Riley R."/>
            <person name="Barry K."/>
            <person name="Blanchette R.A."/>
            <person name="Henrissat B."/>
            <person name="Martinez A.T."/>
            <person name="Otillar R."/>
            <person name="Spatafora J.W."/>
            <person name="Yadav J.S."/>
            <person name="Aerts A."/>
            <person name="Benoit I."/>
            <person name="Boyd A."/>
            <person name="Carlson A."/>
            <person name="Copeland A."/>
            <person name="Coutinho P.M."/>
            <person name="de Vries R.P."/>
            <person name="Ferreira P."/>
            <person name="Findley K."/>
            <person name="Foster B."/>
            <person name="Gaskell J."/>
            <person name="Glotzer D."/>
            <person name="Gorecki P."/>
            <person name="Heitman J."/>
            <person name="Hesse C."/>
            <person name="Hori C."/>
            <person name="Igarashi K."/>
            <person name="Jurgens J.A."/>
            <person name="Kallen N."/>
            <person name="Kersten P."/>
            <person name="Kohler A."/>
            <person name="Kuees U."/>
            <person name="Kumar T.K.A."/>
            <person name="Kuo A."/>
            <person name="LaButti K."/>
            <person name="Larrondo L.F."/>
            <person name="Lindquist E."/>
            <person name="Ling A."/>
            <person name="Lombard V."/>
            <person name="Lucas S."/>
            <person name="Lundell T."/>
            <person name="Martin R."/>
            <person name="McLaughlin D.J."/>
            <person name="Morgenstern I."/>
            <person name="Morin E."/>
            <person name="Murat C."/>
            <person name="Nagy L.G."/>
            <person name="Nolan M."/>
            <person name="Ohm R.A."/>
            <person name="Patyshakuliyeva A."/>
            <person name="Rokas A."/>
            <person name="Ruiz-Duenas F.J."/>
            <person name="Sabat G."/>
            <person name="Salamov A."/>
            <person name="Samejima M."/>
            <person name="Schmutz J."/>
            <person name="Slot J.C."/>
            <person name="St John F."/>
            <person name="Stenlid J."/>
            <person name="Sun H."/>
            <person name="Sun S."/>
            <person name="Syed K."/>
            <person name="Tsang A."/>
            <person name="Wiebenga A."/>
            <person name="Young D."/>
            <person name="Pisabarro A."/>
            <person name="Eastwood D.C."/>
            <person name="Martin F."/>
            <person name="Cullen D."/>
            <person name="Grigoriev I.V."/>
            <person name="Hibbett D.S."/>
        </authorList>
    </citation>
    <scope>NUCLEOTIDE SEQUENCE</scope>
    <source>
        <strain evidence="2">FP-58527</strain>
    </source>
</reference>
<dbReference type="EMBL" id="KE504171">
    <property type="protein sequence ID" value="EPS97912.1"/>
    <property type="molecule type" value="Genomic_DNA"/>
</dbReference>
<accession>S8DZC1</accession>
<evidence type="ECO:0008006" key="3">
    <source>
        <dbReference type="Google" id="ProtNLM"/>
    </source>
</evidence>
<dbReference type="InParanoid" id="S8DZC1"/>
<sequence length="188" mass="21260">LRRSQLRGFHLPGAARRLVASLFADDTSTFLAASDRWSTLWTIIGRWCKGSRAKFNTGKTEVIPIGTLEYREAVLEHRSINGEVCDEQEKIPDNIRIARDGEAIRILGAWIGNKTDQVAVWTPALKKIKDFLERWGRCHPSMGGKRSIVQMGPGGISQYLTMVQGMPTQVEKELMRMIKDFMWDGKSP</sequence>
<keyword evidence="2" id="KW-1185">Reference proteome</keyword>
<dbReference type="AlphaFoldDB" id="S8DZC1"/>
<organism evidence="1 2">
    <name type="scientific">Fomitopsis schrenkii</name>
    <name type="common">Brown rot fungus</name>
    <dbReference type="NCBI Taxonomy" id="2126942"/>
    <lineage>
        <taxon>Eukaryota</taxon>
        <taxon>Fungi</taxon>
        <taxon>Dikarya</taxon>
        <taxon>Basidiomycota</taxon>
        <taxon>Agaricomycotina</taxon>
        <taxon>Agaricomycetes</taxon>
        <taxon>Polyporales</taxon>
        <taxon>Fomitopsis</taxon>
    </lineage>
</organism>
<dbReference type="eggNOG" id="ENOG502SCY7">
    <property type="taxonomic scope" value="Eukaryota"/>
</dbReference>